<dbReference type="EnsemblMetazoa" id="AALFPA23_004854.R6034">
    <property type="protein sequence ID" value="AALFPA23_004854.P6034"/>
    <property type="gene ID" value="AALFPA23_004854"/>
</dbReference>
<keyword evidence="2 6" id="KW-0479">Metal-binding</keyword>
<dbReference type="InterPro" id="IPR034035">
    <property type="entry name" value="Astacin-like_dom"/>
</dbReference>
<keyword evidence="3 6" id="KW-0378">Hydrolase</keyword>
<dbReference type="Pfam" id="PF01400">
    <property type="entry name" value="Astacin"/>
    <property type="match status" value="1"/>
</dbReference>
<evidence type="ECO:0000259" key="8">
    <source>
        <dbReference type="PROSITE" id="PS51864"/>
    </source>
</evidence>
<feature type="binding site" evidence="6">
    <location>
        <position position="175"/>
    </location>
    <ligand>
        <name>Zn(2+)</name>
        <dbReference type="ChEBI" id="CHEBI:29105"/>
        <note>catalytic</note>
    </ligand>
</feature>
<dbReference type="Proteomes" id="UP000069940">
    <property type="component" value="Unassembled WGS sequence"/>
</dbReference>
<dbReference type="SMART" id="SM00235">
    <property type="entry name" value="ZnMc"/>
    <property type="match status" value="1"/>
</dbReference>
<evidence type="ECO:0000256" key="4">
    <source>
        <dbReference type="ARBA" id="ARBA00022833"/>
    </source>
</evidence>
<evidence type="ECO:0000256" key="6">
    <source>
        <dbReference type="PROSITE-ProRule" id="PRU01211"/>
    </source>
</evidence>
<dbReference type="InterPro" id="IPR006026">
    <property type="entry name" value="Peptidase_Metallo"/>
</dbReference>
<dbReference type="CDD" id="cd04280">
    <property type="entry name" value="ZnMc_astacin_like"/>
    <property type="match status" value="1"/>
</dbReference>
<keyword evidence="7" id="KW-0732">Signal</keyword>
<dbReference type="PANTHER" id="PTHR10127:SF780">
    <property type="entry name" value="METALLOENDOPEPTIDASE"/>
    <property type="match status" value="1"/>
</dbReference>
<evidence type="ECO:0000256" key="1">
    <source>
        <dbReference type="ARBA" id="ARBA00022670"/>
    </source>
</evidence>
<proteinExistence type="predicted"/>
<evidence type="ECO:0000256" key="2">
    <source>
        <dbReference type="ARBA" id="ARBA00022723"/>
    </source>
</evidence>
<keyword evidence="5 6" id="KW-0482">Metalloprotease</keyword>
<name>A0ABM1Y1L6_AEDAL</name>
<keyword evidence="10" id="KW-1185">Reference proteome</keyword>
<organism evidence="9 10">
    <name type="scientific">Aedes albopictus</name>
    <name type="common">Asian tiger mosquito</name>
    <name type="synonym">Stegomyia albopicta</name>
    <dbReference type="NCBI Taxonomy" id="7160"/>
    <lineage>
        <taxon>Eukaryota</taxon>
        <taxon>Metazoa</taxon>
        <taxon>Ecdysozoa</taxon>
        <taxon>Arthropoda</taxon>
        <taxon>Hexapoda</taxon>
        <taxon>Insecta</taxon>
        <taxon>Pterygota</taxon>
        <taxon>Neoptera</taxon>
        <taxon>Endopterygota</taxon>
        <taxon>Diptera</taxon>
        <taxon>Nematocera</taxon>
        <taxon>Culicoidea</taxon>
        <taxon>Culicidae</taxon>
        <taxon>Culicinae</taxon>
        <taxon>Aedini</taxon>
        <taxon>Aedes</taxon>
        <taxon>Stegomyia</taxon>
    </lineage>
</organism>
<dbReference type="InterPro" id="IPR001506">
    <property type="entry name" value="Peptidase_M12A"/>
</dbReference>
<feature type="binding site" evidence="6">
    <location>
        <position position="179"/>
    </location>
    <ligand>
        <name>Zn(2+)</name>
        <dbReference type="ChEBI" id="CHEBI:29105"/>
        <note>catalytic</note>
    </ligand>
</feature>
<reference evidence="10" key="1">
    <citation type="journal article" date="2015" name="Proc. Natl. Acad. Sci. U.S.A.">
        <title>Genome sequence of the Asian Tiger mosquito, Aedes albopictus, reveals insights into its biology, genetics, and evolution.</title>
        <authorList>
            <person name="Chen X.G."/>
            <person name="Jiang X."/>
            <person name="Gu J."/>
            <person name="Xu M."/>
            <person name="Wu Y."/>
            <person name="Deng Y."/>
            <person name="Zhang C."/>
            <person name="Bonizzoni M."/>
            <person name="Dermauw W."/>
            <person name="Vontas J."/>
            <person name="Armbruster P."/>
            <person name="Huang X."/>
            <person name="Yang Y."/>
            <person name="Zhang H."/>
            <person name="He W."/>
            <person name="Peng H."/>
            <person name="Liu Y."/>
            <person name="Wu K."/>
            <person name="Chen J."/>
            <person name="Lirakis M."/>
            <person name="Topalis P."/>
            <person name="Van Leeuwen T."/>
            <person name="Hall A.B."/>
            <person name="Jiang X."/>
            <person name="Thorpe C."/>
            <person name="Mueller R.L."/>
            <person name="Sun C."/>
            <person name="Waterhouse R.M."/>
            <person name="Yan G."/>
            <person name="Tu Z.J."/>
            <person name="Fang X."/>
            <person name="James A.A."/>
        </authorList>
    </citation>
    <scope>NUCLEOTIDE SEQUENCE [LARGE SCALE GENOMIC DNA]</scope>
    <source>
        <strain evidence="10">Foshan</strain>
    </source>
</reference>
<comment type="cofactor">
    <cofactor evidence="6 7">
        <name>Zn(2+)</name>
        <dbReference type="ChEBI" id="CHEBI:29105"/>
    </cofactor>
    <text evidence="6 7">Binds 1 zinc ion per subunit.</text>
</comment>
<keyword evidence="1 6" id="KW-0645">Protease</keyword>
<reference evidence="9" key="2">
    <citation type="submission" date="2025-05" db="UniProtKB">
        <authorList>
            <consortium name="EnsemblMetazoa"/>
        </authorList>
    </citation>
    <scope>IDENTIFICATION</scope>
    <source>
        <strain evidence="9">Foshan</strain>
    </source>
</reference>
<dbReference type="SUPFAM" id="SSF55486">
    <property type="entry name" value="Metalloproteases ('zincins'), catalytic domain"/>
    <property type="match status" value="1"/>
</dbReference>
<dbReference type="Gene3D" id="3.40.390.10">
    <property type="entry name" value="Collagenase (Catalytic Domain)"/>
    <property type="match status" value="1"/>
</dbReference>
<feature type="active site" evidence="6">
    <location>
        <position position="176"/>
    </location>
</feature>
<protein>
    <recommendedName>
        <fullName evidence="7">Metalloendopeptidase</fullName>
        <ecNumber evidence="7">3.4.24.-</ecNumber>
    </recommendedName>
</protein>
<comment type="caution">
    <text evidence="6">Lacks conserved residue(s) required for the propagation of feature annotation.</text>
</comment>
<dbReference type="PANTHER" id="PTHR10127">
    <property type="entry name" value="DISCOIDIN, CUB, EGF, LAMININ , AND ZINC METALLOPROTEASE DOMAIN CONTAINING"/>
    <property type="match status" value="1"/>
</dbReference>
<feature type="domain" description="Peptidase M12A" evidence="8">
    <location>
        <begin position="83"/>
        <end position="277"/>
    </location>
</feature>
<evidence type="ECO:0000256" key="7">
    <source>
        <dbReference type="RuleBase" id="RU361183"/>
    </source>
</evidence>
<dbReference type="PROSITE" id="PS51864">
    <property type="entry name" value="ASTACIN"/>
    <property type="match status" value="1"/>
</dbReference>
<evidence type="ECO:0000313" key="9">
    <source>
        <dbReference type="EnsemblMetazoa" id="AALFPA23_004854.P6034"/>
    </source>
</evidence>
<dbReference type="GeneID" id="109399384"/>
<keyword evidence="4 6" id="KW-0862">Zinc</keyword>
<evidence type="ECO:0000256" key="5">
    <source>
        <dbReference type="ARBA" id="ARBA00023049"/>
    </source>
</evidence>
<dbReference type="EC" id="3.4.24.-" evidence="7"/>
<dbReference type="RefSeq" id="XP_029734857.2">
    <property type="nucleotide sequence ID" value="XM_029878997.2"/>
</dbReference>
<accession>A0ABM1Y1L6</accession>
<evidence type="ECO:0000313" key="10">
    <source>
        <dbReference type="Proteomes" id="UP000069940"/>
    </source>
</evidence>
<dbReference type="PRINTS" id="PR00480">
    <property type="entry name" value="ASTACIN"/>
</dbReference>
<feature type="binding site" evidence="6">
    <location>
        <position position="185"/>
    </location>
    <ligand>
        <name>Zn(2+)</name>
        <dbReference type="ChEBI" id="CHEBI:29105"/>
        <note>catalytic</note>
    </ligand>
</feature>
<dbReference type="InterPro" id="IPR024079">
    <property type="entry name" value="MetalloPept_cat_dom_sf"/>
</dbReference>
<sequence length="278" mass="31899">MFLTVVGLLALRVIAVVCAPLGDEDEPFDFDFSELGDELYFVETRNHTEKLLEEWSDDDESINPEEMGPYVEGDFYQPELAKNAVKFKSKKWPKGVVPYKISGSFSNSEVQRIQLAFKLYRLKTCIRFVPRTSQKDFISIERSSSGCWSTVGRTGGRQVVNLQSSCFRQIGTVLHEFMHALGFLHEHTRHDRDKFVDINYLNVRFDAIGNFWKETKERTSTFGTGYDLGSVMHYSRKAFSWTGFNTIDPKVKFSGKIGQRNGFSNNDVKRIKAMYCNG</sequence>
<feature type="chain" id="PRO_5044984152" description="Metalloendopeptidase" evidence="7">
    <location>
        <begin position="19"/>
        <end position="278"/>
    </location>
</feature>
<feature type="signal peptide" evidence="7">
    <location>
        <begin position="1"/>
        <end position="18"/>
    </location>
</feature>
<evidence type="ECO:0000256" key="3">
    <source>
        <dbReference type="ARBA" id="ARBA00022801"/>
    </source>
</evidence>